<dbReference type="InterPro" id="IPR045843">
    <property type="entry name" value="IND-like"/>
</dbReference>
<protein>
    <recommendedName>
        <fullName evidence="7">BHLH domain-containing protein</fullName>
    </recommendedName>
</protein>
<comment type="subunit">
    <text evidence="2">Homodimer.</text>
</comment>
<dbReference type="InterPro" id="IPR036638">
    <property type="entry name" value="HLH_DNA-bd_sf"/>
</dbReference>
<dbReference type="InterPro" id="IPR045239">
    <property type="entry name" value="bHLH95_bHLH"/>
</dbReference>
<accession>A0A2G9HWJ1</accession>
<name>A0A2G9HWJ1_9LAMI</name>
<dbReference type="SUPFAM" id="SSF47459">
    <property type="entry name" value="HLH, helix-loop-helix DNA-binding domain"/>
    <property type="match status" value="1"/>
</dbReference>
<dbReference type="CDD" id="cd11393">
    <property type="entry name" value="bHLH_AtbHLH_like"/>
    <property type="match status" value="1"/>
</dbReference>
<dbReference type="OrthoDB" id="760019at2759"/>
<evidence type="ECO:0000256" key="5">
    <source>
        <dbReference type="ARBA" id="ARBA00023163"/>
    </source>
</evidence>
<dbReference type="GO" id="GO:0046983">
    <property type="term" value="F:protein dimerization activity"/>
    <property type="evidence" value="ECO:0007669"/>
    <property type="project" value="InterPro"/>
</dbReference>
<keyword evidence="5" id="KW-0804">Transcription</keyword>
<keyword evidence="4" id="KW-0238">DNA-binding</keyword>
<dbReference type="FunFam" id="4.10.280.10:FF:000032">
    <property type="entry name" value="Transcription factor bHLH123 family"/>
    <property type="match status" value="1"/>
</dbReference>
<evidence type="ECO:0000259" key="7">
    <source>
        <dbReference type="PROSITE" id="PS50888"/>
    </source>
</evidence>
<evidence type="ECO:0000256" key="2">
    <source>
        <dbReference type="ARBA" id="ARBA00011738"/>
    </source>
</evidence>
<keyword evidence="3" id="KW-0805">Transcription regulation</keyword>
<dbReference type="GO" id="GO:0000978">
    <property type="term" value="F:RNA polymerase II cis-regulatory region sequence-specific DNA binding"/>
    <property type="evidence" value="ECO:0007669"/>
    <property type="project" value="TreeGrafter"/>
</dbReference>
<comment type="subcellular location">
    <subcellularLocation>
        <location evidence="1">Nucleus</location>
    </subcellularLocation>
</comment>
<dbReference type="AlphaFoldDB" id="A0A2G9HWJ1"/>
<keyword evidence="9" id="KW-1185">Reference proteome</keyword>
<comment type="caution">
    <text evidence="8">The sequence shown here is derived from an EMBL/GenBank/DDBJ whole genome shotgun (WGS) entry which is preliminary data.</text>
</comment>
<dbReference type="PANTHER" id="PTHR16223:SF56">
    <property type="entry name" value="TRANSCRIPTION FACTOR BHLH110"/>
    <property type="match status" value="1"/>
</dbReference>
<dbReference type="PANTHER" id="PTHR16223">
    <property type="entry name" value="TRANSCRIPTION FACTOR BHLH83-RELATED"/>
    <property type="match status" value="1"/>
</dbReference>
<organism evidence="8 9">
    <name type="scientific">Handroanthus impetiginosus</name>
    <dbReference type="NCBI Taxonomy" id="429701"/>
    <lineage>
        <taxon>Eukaryota</taxon>
        <taxon>Viridiplantae</taxon>
        <taxon>Streptophyta</taxon>
        <taxon>Embryophyta</taxon>
        <taxon>Tracheophyta</taxon>
        <taxon>Spermatophyta</taxon>
        <taxon>Magnoliopsida</taxon>
        <taxon>eudicotyledons</taxon>
        <taxon>Gunneridae</taxon>
        <taxon>Pentapetalae</taxon>
        <taxon>asterids</taxon>
        <taxon>lamiids</taxon>
        <taxon>Lamiales</taxon>
        <taxon>Bignoniaceae</taxon>
        <taxon>Crescentiina</taxon>
        <taxon>Tabebuia alliance</taxon>
        <taxon>Handroanthus</taxon>
    </lineage>
</organism>
<dbReference type="Gene3D" id="4.10.280.10">
    <property type="entry name" value="Helix-loop-helix DNA-binding domain"/>
    <property type="match status" value="1"/>
</dbReference>
<dbReference type="InterPro" id="IPR011598">
    <property type="entry name" value="bHLH_dom"/>
</dbReference>
<dbReference type="EMBL" id="NKXS01000904">
    <property type="protein sequence ID" value="PIN21700.1"/>
    <property type="molecule type" value="Genomic_DNA"/>
</dbReference>
<evidence type="ECO:0000313" key="9">
    <source>
        <dbReference type="Proteomes" id="UP000231279"/>
    </source>
</evidence>
<evidence type="ECO:0000313" key="8">
    <source>
        <dbReference type="EMBL" id="PIN21700.1"/>
    </source>
</evidence>
<dbReference type="GO" id="GO:0005634">
    <property type="term" value="C:nucleus"/>
    <property type="evidence" value="ECO:0007669"/>
    <property type="project" value="UniProtKB-SubCell"/>
</dbReference>
<evidence type="ECO:0000256" key="3">
    <source>
        <dbReference type="ARBA" id="ARBA00023015"/>
    </source>
</evidence>
<gene>
    <name evidence="8" type="ORF">CDL12_05616</name>
</gene>
<evidence type="ECO:0000256" key="4">
    <source>
        <dbReference type="ARBA" id="ARBA00023125"/>
    </source>
</evidence>
<keyword evidence="6" id="KW-0539">Nucleus</keyword>
<dbReference type="PROSITE" id="PS50888">
    <property type="entry name" value="BHLH"/>
    <property type="match status" value="1"/>
</dbReference>
<sequence>MESASSIHHHQLQDHLLGSSSSCYGLIGSTAHDYTASSILNANGFTSYPNETILNPRLSSNYSFMAPDFHWANTTAGSLATQDLQLQSMRNTREEFSDHFYLKYTDSISSLNQVGLTYPGSSDMNLQPLDHLPSSRFRGKFSPISSQNQIGFAKDVFSYSLNDMQQSYLMPPYAFNKISDNGRSAEAKRSSTKMEPNAIQNATKKSRLEGRASCPPFKVRKEKLGDRIAALQQLVAPFGKTDTASVLMEAIGYIKFLQTQVQTLSVPYMKRSWKKTTRLMKADRTGNEDEDQKHDLKSRGLCLVPLSCMSYITDGGGGVVWPPSQFGGAA</sequence>
<reference evidence="9" key="1">
    <citation type="journal article" date="2018" name="Gigascience">
        <title>Genome assembly of the Pink Ipe (Handroanthus impetiginosus, Bignoniaceae), a highly valued, ecologically keystone Neotropical timber forest tree.</title>
        <authorList>
            <person name="Silva-Junior O.B."/>
            <person name="Grattapaglia D."/>
            <person name="Novaes E."/>
            <person name="Collevatti R.G."/>
        </authorList>
    </citation>
    <scope>NUCLEOTIDE SEQUENCE [LARGE SCALE GENOMIC DNA]</scope>
    <source>
        <strain evidence="9">cv. UFG-1</strain>
    </source>
</reference>
<dbReference type="GO" id="GO:0000981">
    <property type="term" value="F:DNA-binding transcription factor activity, RNA polymerase II-specific"/>
    <property type="evidence" value="ECO:0007669"/>
    <property type="project" value="TreeGrafter"/>
</dbReference>
<feature type="domain" description="BHLH" evidence="7">
    <location>
        <begin position="208"/>
        <end position="257"/>
    </location>
</feature>
<evidence type="ECO:0000256" key="6">
    <source>
        <dbReference type="ARBA" id="ARBA00023242"/>
    </source>
</evidence>
<dbReference type="Proteomes" id="UP000231279">
    <property type="component" value="Unassembled WGS sequence"/>
</dbReference>
<dbReference type="STRING" id="429701.A0A2G9HWJ1"/>
<evidence type="ECO:0000256" key="1">
    <source>
        <dbReference type="ARBA" id="ARBA00004123"/>
    </source>
</evidence>
<proteinExistence type="predicted"/>